<dbReference type="InterPro" id="IPR001268">
    <property type="entry name" value="NADH_UbQ_OxRdtase_30kDa_su"/>
</dbReference>
<evidence type="ECO:0000256" key="2">
    <source>
        <dbReference type="SAM" id="MobiDB-lite"/>
    </source>
</evidence>
<dbReference type="GO" id="GO:0008137">
    <property type="term" value="F:NADH dehydrogenase (ubiquinone) activity"/>
    <property type="evidence" value="ECO:0007669"/>
    <property type="project" value="InterPro"/>
</dbReference>
<protein>
    <submittedName>
        <fullName evidence="4">NADH-ubiquinone oxidoreductase chain C</fullName>
        <ecNumber evidence="4">1.6.5.3</ecNumber>
    </submittedName>
</protein>
<evidence type="ECO:0000256" key="1">
    <source>
        <dbReference type="ARBA" id="ARBA00007569"/>
    </source>
</evidence>
<accession>A0A3B0T462</accession>
<dbReference type="PANTHER" id="PTHR10884:SF14">
    <property type="entry name" value="NADH DEHYDROGENASE [UBIQUINONE] IRON-SULFUR PROTEIN 3, MITOCHONDRIAL"/>
    <property type="match status" value="1"/>
</dbReference>
<dbReference type="InterPro" id="IPR037232">
    <property type="entry name" value="NADH_quin_OxRdtase_su_C/D-like"/>
</dbReference>
<evidence type="ECO:0000313" key="4">
    <source>
        <dbReference type="EMBL" id="VAW09212.1"/>
    </source>
</evidence>
<organism evidence="4">
    <name type="scientific">hydrothermal vent metagenome</name>
    <dbReference type="NCBI Taxonomy" id="652676"/>
    <lineage>
        <taxon>unclassified sequences</taxon>
        <taxon>metagenomes</taxon>
        <taxon>ecological metagenomes</taxon>
    </lineage>
</organism>
<dbReference type="Gene3D" id="3.30.460.80">
    <property type="entry name" value="NADH:ubiquinone oxidoreductase, 30kDa subunit"/>
    <property type="match status" value="1"/>
</dbReference>
<reference evidence="4" key="1">
    <citation type="submission" date="2018-06" db="EMBL/GenBank/DDBJ databases">
        <authorList>
            <person name="Zhirakovskaya E."/>
        </authorList>
    </citation>
    <scope>NUCLEOTIDE SEQUENCE</scope>
</reference>
<comment type="similarity">
    <text evidence="1">Belongs to the complex I 30 kDa subunit family.</text>
</comment>
<feature type="compositionally biased region" description="Basic and acidic residues" evidence="2">
    <location>
        <begin position="9"/>
        <end position="20"/>
    </location>
</feature>
<sequence>MSEEQSTTEEGRIEGADGPEIERALPADETLAALATEFASARFEVFEAAGASWDIVNVSADEYHALVAAAQAAGYTLFIDLCAVDYLRRTPRFDVVVHIESITPARRLRIKIGVPASDASIASISDIFAGANFFEREAYDLMGVDFTGHPDMTRILLPDEWEGHPLRKDASVGSVPIQFKASYKTT</sequence>
<dbReference type="EMBL" id="UOEK01000534">
    <property type="protein sequence ID" value="VAW09212.1"/>
    <property type="molecule type" value="Genomic_DNA"/>
</dbReference>
<dbReference type="PANTHER" id="PTHR10884">
    <property type="entry name" value="NADH DEHYDROGENASE UBIQUINONE IRON-SULFUR PROTEIN 3"/>
    <property type="match status" value="1"/>
</dbReference>
<dbReference type="EC" id="1.6.5.3" evidence="4"/>
<feature type="region of interest" description="Disordered" evidence="2">
    <location>
        <begin position="1"/>
        <end position="20"/>
    </location>
</feature>
<dbReference type="Pfam" id="PF00329">
    <property type="entry name" value="Complex1_30kDa"/>
    <property type="match status" value="1"/>
</dbReference>
<keyword evidence="4" id="KW-0560">Oxidoreductase</keyword>
<dbReference type="AlphaFoldDB" id="A0A3B0T462"/>
<feature type="domain" description="NADH:ubiquinone oxidoreductase 30kDa subunit" evidence="3">
    <location>
        <begin position="56"/>
        <end position="172"/>
    </location>
</feature>
<dbReference type="SUPFAM" id="SSF143243">
    <property type="entry name" value="Nqo5-like"/>
    <property type="match status" value="1"/>
</dbReference>
<gene>
    <name evidence="4" type="ORF">MNBD_ACTINO02-1559</name>
</gene>
<proteinExistence type="inferred from homology"/>
<keyword evidence="4" id="KW-0830">Ubiquinone</keyword>
<dbReference type="GO" id="GO:0016491">
    <property type="term" value="F:oxidoreductase activity"/>
    <property type="evidence" value="ECO:0007669"/>
    <property type="project" value="UniProtKB-KW"/>
</dbReference>
<name>A0A3B0T462_9ZZZZ</name>
<evidence type="ECO:0000259" key="3">
    <source>
        <dbReference type="Pfam" id="PF00329"/>
    </source>
</evidence>